<comment type="function">
    <text evidence="3">Essential component of the cytosolic iron-sulfur (Fe/S) protein assembly machinery. Required for the maturation of extramitochondrial Fe/S proteins.</text>
</comment>
<name>A0ABR0KAL7_9EURO</name>
<dbReference type="SMART" id="SM00320">
    <property type="entry name" value="WD40"/>
    <property type="match status" value="7"/>
</dbReference>
<dbReference type="Proteomes" id="UP001345013">
    <property type="component" value="Unassembled WGS sequence"/>
</dbReference>
<dbReference type="InterPro" id="IPR001680">
    <property type="entry name" value="WD40_rpt"/>
</dbReference>
<dbReference type="PANTHER" id="PTHR19920">
    <property type="entry name" value="WD40 PROTEIN CIAO1"/>
    <property type="match status" value="1"/>
</dbReference>
<sequence length="577" mass="63844">MASNSNPLDNTPSLRPHTTLHSPTPNTRAWSSRAHPSSAAPLLATAASDKSVHVWDMRDWRLLSTISGGHKRSVRCVGWKDYGRRTKRTRTDTDAGTVGAQEEGQREGQQDPVILATGSFDANCGLWVWNTNNSASEPSQQQVQTVPGSFDEDTDTAEQDFTHTHTPNEADENEEWHFSTLLTGPDSEIKDLQFSPPHYGANLLATCSRDKSVWVWEEVEAEEWETVAVLGEHTGDVKCLGWCGGARTTRAGLRRRLRRRWGEGDADADVDAGGGDEEEKEEEIVLGGRELLASGSYDDTIRLHHDDEAEGDWITIAVMTGHEGTVWDLRFEGHVNLASYPDGTSEEEVIADWEPRLVSCSDDLTVRVWRKELSEKERGEKRMRIAEAKRGQERAGAANGEAAPLQTGFASSRLPSVIRPPTSTEKWVEEASLPGVHVRTIYALDWSAKTGLIVTCGGDGLIAVYRESAASASSAAEDVVMNGTAEHNEQDQDAGDIKKLKTEWRVVAAMEAAHDEYEINHVCWAPVRDQRRQLDAGEVVDSSDRDDEEYIVSTGDEGDVKVWRLPREVLGQIRQDL</sequence>
<dbReference type="InterPro" id="IPR028608">
    <property type="entry name" value="CIAO1/Cia1"/>
</dbReference>
<evidence type="ECO:0000313" key="7">
    <source>
        <dbReference type="Proteomes" id="UP001345013"/>
    </source>
</evidence>
<dbReference type="HAMAP" id="MF_03037">
    <property type="entry name" value="ciao1"/>
    <property type="match status" value="1"/>
</dbReference>
<dbReference type="Pfam" id="PF00400">
    <property type="entry name" value="WD40"/>
    <property type="match status" value="2"/>
</dbReference>
<protein>
    <recommendedName>
        <fullName evidence="3">Probable cytosolic iron-sulfur protein assembly protein 1</fullName>
    </recommendedName>
</protein>
<feature type="repeat" description="WD" evidence="4">
    <location>
        <begin position="182"/>
        <end position="217"/>
    </location>
</feature>
<dbReference type="EMBL" id="JAVRRG010000054">
    <property type="protein sequence ID" value="KAK5092649.1"/>
    <property type="molecule type" value="Genomic_DNA"/>
</dbReference>
<keyword evidence="2" id="KW-0677">Repeat</keyword>
<keyword evidence="1 4" id="KW-0853">WD repeat</keyword>
<evidence type="ECO:0000256" key="4">
    <source>
        <dbReference type="PROSITE-ProRule" id="PRU00221"/>
    </source>
</evidence>
<evidence type="ECO:0000313" key="6">
    <source>
        <dbReference type="EMBL" id="KAK5092649.1"/>
    </source>
</evidence>
<proteinExistence type="inferred from homology"/>
<evidence type="ECO:0000256" key="5">
    <source>
        <dbReference type="SAM" id="MobiDB-lite"/>
    </source>
</evidence>
<feature type="region of interest" description="Disordered" evidence="5">
    <location>
        <begin position="1"/>
        <end position="35"/>
    </location>
</feature>
<reference evidence="6 7" key="1">
    <citation type="submission" date="2023-08" db="EMBL/GenBank/DDBJ databases">
        <title>Black Yeasts Isolated from many extreme environments.</title>
        <authorList>
            <person name="Coleine C."/>
            <person name="Stajich J.E."/>
            <person name="Selbmann L."/>
        </authorList>
    </citation>
    <scope>NUCLEOTIDE SEQUENCE [LARGE SCALE GENOMIC DNA]</scope>
    <source>
        <strain evidence="6 7">CCFEE 5885</strain>
    </source>
</reference>
<feature type="compositionally biased region" description="Polar residues" evidence="5">
    <location>
        <begin position="1"/>
        <end position="13"/>
    </location>
</feature>
<gene>
    <name evidence="3 6" type="primary">CIA1</name>
    <name evidence="6" type="ORF">LTR24_004985</name>
</gene>
<dbReference type="PANTHER" id="PTHR19920:SF0">
    <property type="entry name" value="CYTOSOLIC IRON-SULFUR PROTEIN ASSEMBLY PROTEIN CIAO1-RELATED"/>
    <property type="match status" value="1"/>
</dbReference>
<feature type="region of interest" description="Disordered" evidence="5">
    <location>
        <begin position="387"/>
        <end position="406"/>
    </location>
</feature>
<feature type="compositionally biased region" description="Polar residues" evidence="5">
    <location>
        <begin position="133"/>
        <end position="147"/>
    </location>
</feature>
<comment type="caution">
    <text evidence="6">The sequence shown here is derived from an EMBL/GenBank/DDBJ whole genome shotgun (WGS) entry which is preliminary data.</text>
</comment>
<keyword evidence="7" id="KW-1185">Reference proteome</keyword>
<feature type="region of interest" description="Disordered" evidence="5">
    <location>
        <begin position="133"/>
        <end position="172"/>
    </location>
</feature>
<evidence type="ECO:0000256" key="1">
    <source>
        <dbReference type="ARBA" id="ARBA00022574"/>
    </source>
</evidence>
<dbReference type="SUPFAM" id="SSF50978">
    <property type="entry name" value="WD40 repeat-like"/>
    <property type="match status" value="1"/>
</dbReference>
<comment type="similarity">
    <text evidence="3">Belongs to the WD repeat CIA1 family.</text>
</comment>
<feature type="region of interest" description="Disordered" evidence="5">
    <location>
        <begin position="88"/>
        <end position="108"/>
    </location>
</feature>
<dbReference type="InterPro" id="IPR015943">
    <property type="entry name" value="WD40/YVTN_repeat-like_dom_sf"/>
</dbReference>
<dbReference type="Gene3D" id="2.130.10.10">
    <property type="entry name" value="YVTN repeat-like/Quinoprotein amine dehydrogenase"/>
    <property type="match status" value="2"/>
</dbReference>
<dbReference type="PROSITE" id="PS50082">
    <property type="entry name" value="WD_REPEATS_2"/>
    <property type="match status" value="2"/>
</dbReference>
<dbReference type="InterPro" id="IPR036322">
    <property type="entry name" value="WD40_repeat_dom_sf"/>
</dbReference>
<feature type="repeat" description="WD" evidence="4">
    <location>
        <begin position="42"/>
        <end position="65"/>
    </location>
</feature>
<organism evidence="6 7">
    <name type="scientific">Lithohypha guttulata</name>
    <dbReference type="NCBI Taxonomy" id="1690604"/>
    <lineage>
        <taxon>Eukaryota</taxon>
        <taxon>Fungi</taxon>
        <taxon>Dikarya</taxon>
        <taxon>Ascomycota</taxon>
        <taxon>Pezizomycotina</taxon>
        <taxon>Eurotiomycetes</taxon>
        <taxon>Chaetothyriomycetidae</taxon>
        <taxon>Chaetothyriales</taxon>
        <taxon>Trichomeriaceae</taxon>
        <taxon>Lithohypha</taxon>
    </lineage>
</organism>
<accession>A0ABR0KAL7</accession>
<evidence type="ECO:0000256" key="3">
    <source>
        <dbReference type="HAMAP-Rule" id="MF_03037"/>
    </source>
</evidence>
<evidence type="ECO:0000256" key="2">
    <source>
        <dbReference type="ARBA" id="ARBA00022737"/>
    </source>
</evidence>